<dbReference type="RefSeq" id="WP_139251955.1">
    <property type="nucleotide sequence ID" value="NZ_FQZX01000002.1"/>
</dbReference>
<dbReference type="AlphaFoldDB" id="A0A1M6QA64"/>
<name>A0A1M6QA64_9FLAO</name>
<evidence type="ECO:0000313" key="1">
    <source>
        <dbReference type="EMBL" id="SHK17030.1"/>
    </source>
</evidence>
<keyword evidence="2" id="KW-1185">Reference proteome</keyword>
<dbReference type="STRING" id="228958.SAMN04488007_2244"/>
<evidence type="ECO:0000313" key="2">
    <source>
        <dbReference type="Proteomes" id="UP000184314"/>
    </source>
</evidence>
<dbReference type="GO" id="GO:0006629">
    <property type="term" value="P:lipid metabolic process"/>
    <property type="evidence" value="ECO:0007669"/>
    <property type="project" value="InterPro"/>
</dbReference>
<protein>
    <submittedName>
        <fullName evidence="1">Glycerophosphoryl diester phosphodiesterase</fullName>
    </submittedName>
</protein>
<accession>A0A1M6QA64</accession>
<dbReference type="Gene3D" id="3.20.20.190">
    <property type="entry name" value="Phosphatidylinositol (PI) phosphodiesterase"/>
    <property type="match status" value="1"/>
</dbReference>
<dbReference type="OrthoDB" id="5901192at2"/>
<dbReference type="GO" id="GO:0008081">
    <property type="term" value="F:phosphoric diester hydrolase activity"/>
    <property type="evidence" value="ECO:0007669"/>
    <property type="project" value="InterPro"/>
</dbReference>
<proteinExistence type="predicted"/>
<dbReference type="Proteomes" id="UP000184314">
    <property type="component" value="Unassembled WGS sequence"/>
</dbReference>
<dbReference type="SUPFAM" id="SSF51695">
    <property type="entry name" value="PLC-like phosphodiesterases"/>
    <property type="match status" value="1"/>
</dbReference>
<reference evidence="2" key="1">
    <citation type="submission" date="2016-11" db="EMBL/GenBank/DDBJ databases">
        <authorList>
            <person name="Varghese N."/>
            <person name="Submissions S."/>
        </authorList>
    </citation>
    <scope>NUCLEOTIDE SEQUENCE [LARGE SCALE GENOMIC DNA]</scope>
    <source>
        <strain evidence="2">DSM 16478</strain>
    </source>
</reference>
<organism evidence="1 2">
    <name type="scientific">Maribacter aquivivus</name>
    <dbReference type="NCBI Taxonomy" id="228958"/>
    <lineage>
        <taxon>Bacteria</taxon>
        <taxon>Pseudomonadati</taxon>
        <taxon>Bacteroidota</taxon>
        <taxon>Flavobacteriia</taxon>
        <taxon>Flavobacteriales</taxon>
        <taxon>Flavobacteriaceae</taxon>
        <taxon>Maribacter</taxon>
    </lineage>
</organism>
<sequence length="430" mass="48811">MKRFPLMLFNFKVIYLLLFLFTLTSTKAENVNTIDFPIKDLSSIELVLNSHSFNTHERSTFTYDSQTESIERGLTIVHLQADNKIEFKTFDTYGSKEDVKELLEVLTQMKASNAIFAILAHDSAAAQLSEFEKQLSDLGFLQLSALKGRQAYTMHNINGVIVEQVNDNSVTETLSITSSIGSTAIYFPKEVYEFESNIDRYIAHAGGEINGVKSTNSKHALDENYKKGFRNFELDIIETSDGKLVAAHDWNMWARFTDFTGSLPPTHAQFMEQKIYGDYTTLDMDGINAWFKNHPDATLITDKVNDPIAFADAFIDKDRLIMELFSVMAVEKASEHGIHTMISQEPLMAIKGDKVNFLRVNNVSHVAVSRRIIASQKKLMIQLRDAGIKVYVFNVNFDTGKDEQYVYDNELGLVYGMYADKWIPAMKSRN</sequence>
<dbReference type="EMBL" id="FQZX01000002">
    <property type="protein sequence ID" value="SHK17030.1"/>
    <property type="molecule type" value="Genomic_DNA"/>
</dbReference>
<dbReference type="InterPro" id="IPR017946">
    <property type="entry name" value="PLC-like_Pdiesterase_TIM-brl"/>
</dbReference>
<gene>
    <name evidence="1" type="ORF">SAMN04488007_2244</name>
</gene>